<keyword evidence="2" id="KW-0812">Transmembrane</keyword>
<proteinExistence type="predicted"/>
<evidence type="ECO:0000313" key="5">
    <source>
        <dbReference type="Proteomes" id="UP000254618"/>
    </source>
</evidence>
<sequence>MIRLITSTPGSGKTCLVMEWLLREIEKGFYKEFYSNIEGIKVAGVRPLPENADWRQLNPNKDPNEPPKLIIIDEYQYFDAFMKENRSAHNRIGKDLSTHRHYGIDIWFITQSTKLLNDYVLENVGEHVHVHRPKKKKTVDVYWWSYCQKSLSKTAFKDADDKQKWHINENMFPLYKSTSAVTDGKARTSQKTVSAVITFAITAIILTAIILNGMESYTQMSGNPFDDVAQKTQLQDTSVDFIKEQDDTATTQDQQDQQEQENRRVYLLAQDLPQDYEIRRTEPMLQVRGVMQMGGKCLAYNAYGDVMTLSPTDCKDYVGTGRVFKATTATPDQSPTVTNISDQPTQITDQ</sequence>
<dbReference type="Proteomes" id="UP000254618">
    <property type="component" value="Unassembled WGS sequence"/>
</dbReference>
<name>A0A378QWB6_9GAMM</name>
<dbReference type="EMBL" id="UGQF01000001">
    <property type="protein sequence ID" value="STZ04722.1"/>
    <property type="molecule type" value="Genomic_DNA"/>
</dbReference>
<dbReference type="RefSeq" id="WP_115237252.1">
    <property type="nucleotide sequence ID" value="NZ_UGQF01000001.1"/>
</dbReference>
<dbReference type="Pfam" id="PF05707">
    <property type="entry name" value="Zot"/>
    <property type="match status" value="1"/>
</dbReference>
<feature type="transmembrane region" description="Helical" evidence="2">
    <location>
        <begin position="192"/>
        <end position="211"/>
    </location>
</feature>
<dbReference type="SUPFAM" id="SSF52540">
    <property type="entry name" value="P-loop containing nucleoside triphosphate hydrolases"/>
    <property type="match status" value="1"/>
</dbReference>
<evidence type="ECO:0000256" key="2">
    <source>
        <dbReference type="SAM" id="Phobius"/>
    </source>
</evidence>
<protein>
    <submittedName>
        <fullName evidence="4">Zonula occludens toxin</fullName>
    </submittedName>
</protein>
<dbReference type="InterPro" id="IPR027417">
    <property type="entry name" value="P-loop_NTPase"/>
</dbReference>
<dbReference type="AlphaFoldDB" id="A0A378QWB6"/>
<dbReference type="Gene3D" id="3.40.50.300">
    <property type="entry name" value="P-loop containing nucleotide triphosphate hydrolases"/>
    <property type="match status" value="1"/>
</dbReference>
<evidence type="ECO:0000259" key="3">
    <source>
        <dbReference type="Pfam" id="PF05707"/>
    </source>
</evidence>
<gene>
    <name evidence="4" type="ORF">NCTC11012_03011</name>
</gene>
<feature type="region of interest" description="Disordered" evidence="1">
    <location>
        <begin position="329"/>
        <end position="350"/>
    </location>
</feature>
<accession>A0A378QWB6</accession>
<organism evidence="4 5">
    <name type="scientific">Moraxella equi</name>
    <dbReference type="NCBI Taxonomy" id="60442"/>
    <lineage>
        <taxon>Bacteria</taxon>
        <taxon>Pseudomonadati</taxon>
        <taxon>Pseudomonadota</taxon>
        <taxon>Gammaproteobacteria</taxon>
        <taxon>Moraxellales</taxon>
        <taxon>Moraxellaceae</taxon>
        <taxon>Moraxella</taxon>
    </lineage>
</organism>
<keyword evidence="2" id="KW-1133">Transmembrane helix</keyword>
<reference evidence="4 5" key="1">
    <citation type="submission" date="2018-06" db="EMBL/GenBank/DDBJ databases">
        <authorList>
            <consortium name="Pathogen Informatics"/>
            <person name="Doyle S."/>
        </authorList>
    </citation>
    <scope>NUCLEOTIDE SEQUENCE [LARGE SCALE GENOMIC DNA]</scope>
    <source>
        <strain evidence="4 5">NCTC11012</strain>
    </source>
</reference>
<dbReference type="InterPro" id="IPR008900">
    <property type="entry name" value="Zot_N"/>
</dbReference>
<feature type="domain" description="Zona occludens toxin N-terminal" evidence="3">
    <location>
        <begin position="68"/>
        <end position="179"/>
    </location>
</feature>
<evidence type="ECO:0000313" key="4">
    <source>
        <dbReference type="EMBL" id="STZ04722.1"/>
    </source>
</evidence>
<evidence type="ECO:0000256" key="1">
    <source>
        <dbReference type="SAM" id="MobiDB-lite"/>
    </source>
</evidence>
<keyword evidence="2" id="KW-0472">Membrane</keyword>